<accession>A0ABY9PGP1</accession>
<evidence type="ECO:0000313" key="2">
    <source>
        <dbReference type="Proteomes" id="UP001235341"/>
    </source>
</evidence>
<name>A0ABY9PGP1_SERFO</name>
<evidence type="ECO:0000313" key="1">
    <source>
        <dbReference type="EMBL" id="WMT12546.1"/>
    </source>
</evidence>
<dbReference type="EMBL" id="CP133586">
    <property type="protein sequence ID" value="WMT12546.1"/>
    <property type="molecule type" value="Genomic_DNA"/>
</dbReference>
<reference evidence="1 2" key="1">
    <citation type="submission" date="2023-08" db="EMBL/GenBank/DDBJ databases">
        <title>Complete Genome and Methylome dissection of Serratia fonticola NEB369.</title>
        <authorList>
            <person name="Fomenkov A."/>
            <person name="Roberts R.D."/>
        </authorList>
    </citation>
    <scope>NUCLEOTIDE SEQUENCE [LARGE SCALE GENOMIC DNA]</scope>
    <source>
        <strain evidence="1 2">NEB369</strain>
    </source>
</reference>
<keyword evidence="2" id="KW-1185">Reference proteome</keyword>
<gene>
    <name evidence="1" type="ORF">RFB13_14850</name>
</gene>
<dbReference type="Proteomes" id="UP001235341">
    <property type="component" value="Chromosome"/>
</dbReference>
<protein>
    <submittedName>
        <fullName evidence="1">Uncharacterized protein</fullName>
    </submittedName>
</protein>
<proteinExistence type="predicted"/>
<sequence>MKSLHFIHSGVSGCAEVSRGSVRVRYAGAAFHLSAAKDGLRRKIMSELAKAGLLPKTPK</sequence>
<organism evidence="1 2">
    <name type="scientific">Serratia fonticola</name>
    <dbReference type="NCBI Taxonomy" id="47917"/>
    <lineage>
        <taxon>Bacteria</taxon>
        <taxon>Pseudomonadati</taxon>
        <taxon>Pseudomonadota</taxon>
        <taxon>Gammaproteobacteria</taxon>
        <taxon>Enterobacterales</taxon>
        <taxon>Yersiniaceae</taxon>
        <taxon>Serratia</taxon>
    </lineage>
</organism>
<dbReference type="RefSeq" id="WP_309204809.1">
    <property type="nucleotide sequence ID" value="NZ_CP133586.1"/>
</dbReference>